<feature type="region of interest" description="Disordered" evidence="1">
    <location>
        <begin position="1"/>
        <end position="39"/>
    </location>
</feature>
<dbReference type="InterPro" id="IPR016084">
    <property type="entry name" value="Haem_Oase-like_multi-hlx"/>
</dbReference>
<evidence type="ECO:0000313" key="2">
    <source>
        <dbReference type="EMBL" id="UNZ04116.1"/>
    </source>
</evidence>
<reference evidence="2 3" key="1">
    <citation type="submission" date="2022-03" db="EMBL/GenBank/DDBJ databases">
        <title>Complete genome of Streptomyces rimosus ssp. rimosus R7 (=ATCC 10970).</title>
        <authorList>
            <person name="Beganovic S."/>
            <person name="Ruckert C."/>
            <person name="Busche T."/>
            <person name="Kalinowski J."/>
            <person name="Wittmann C."/>
        </authorList>
    </citation>
    <scope>NUCLEOTIDE SEQUENCE [LARGE SCALE GENOMIC DNA]</scope>
    <source>
        <strain evidence="2 3">R7</strain>
    </source>
</reference>
<evidence type="ECO:0000256" key="1">
    <source>
        <dbReference type="SAM" id="MobiDB-lite"/>
    </source>
</evidence>
<name>A0ABY3Z1C1_STRRM</name>
<sequence length="381" mass="42046">MIPPSPVNAAPAPGRPRPPAAPGGGDGPQALPDPGSLQDLYWPPVHPFESLDPELVRFVAAPPPARAALLARLRADPEAHGRFLHDHLATLYAHSLGYRDGPAAHAPDDDLEIALYAARTRLEHEFLTYGCSPAPVPDLRGQEAAADHLEALAADNPGASHPLFRFLATDATREQIEYFLRCELIRNEVVDDEVALLVVGLQGHQKAVAASNLWDECGRGRLENFHTYWLRRQLGSSAGWEALASYRRDHPWFAKPTSNLFAALLLRPARVQAAYGCFLVFESWVEPHFTLLLEGMTRVGIHDDDMRVYYTAHTRIDPRHSQDLCDGLRAQRPRLTPREVRAALNGAHLAVDTGVRQYDSILRHLETMGPRGVPAPQAGDH</sequence>
<evidence type="ECO:0000313" key="3">
    <source>
        <dbReference type="Proteomes" id="UP000829494"/>
    </source>
</evidence>
<proteinExistence type="predicted"/>
<dbReference type="Pfam" id="PF14518">
    <property type="entry name" value="Haem_oxygenas_2"/>
    <property type="match status" value="1"/>
</dbReference>
<gene>
    <name evidence="2" type="ORF">SRIMR7_18315</name>
</gene>
<evidence type="ECO:0008006" key="4">
    <source>
        <dbReference type="Google" id="ProtNLM"/>
    </source>
</evidence>
<dbReference type="Proteomes" id="UP000829494">
    <property type="component" value="Chromosome"/>
</dbReference>
<dbReference type="RefSeq" id="WP_003983343.1">
    <property type="nucleotide sequence ID" value="NZ_CP043497.1"/>
</dbReference>
<dbReference type="EMBL" id="CP094298">
    <property type="protein sequence ID" value="UNZ04116.1"/>
    <property type="molecule type" value="Genomic_DNA"/>
</dbReference>
<keyword evidence="3" id="KW-1185">Reference proteome</keyword>
<organism evidence="2 3">
    <name type="scientific">Streptomyces rimosus subsp. rimosus</name>
    <dbReference type="NCBI Taxonomy" id="132474"/>
    <lineage>
        <taxon>Bacteria</taxon>
        <taxon>Bacillati</taxon>
        <taxon>Actinomycetota</taxon>
        <taxon>Actinomycetes</taxon>
        <taxon>Kitasatosporales</taxon>
        <taxon>Streptomycetaceae</taxon>
        <taxon>Streptomyces</taxon>
    </lineage>
</organism>
<dbReference type="SUPFAM" id="SSF48613">
    <property type="entry name" value="Heme oxygenase-like"/>
    <property type="match status" value="1"/>
</dbReference>
<dbReference type="Gene3D" id="1.20.910.10">
    <property type="entry name" value="Heme oxygenase-like"/>
    <property type="match status" value="1"/>
</dbReference>
<dbReference type="SMART" id="SM01236">
    <property type="entry name" value="Haem_oxygenase_2"/>
    <property type="match status" value="1"/>
</dbReference>
<dbReference type="GeneID" id="66856779"/>
<accession>A0ABY3Z1C1</accession>
<protein>
    <recommendedName>
        <fullName evidence="4">Iron-containing redox enzyme family protein</fullName>
    </recommendedName>
</protein>